<dbReference type="GO" id="GO:0005886">
    <property type="term" value="C:plasma membrane"/>
    <property type="evidence" value="ECO:0007669"/>
    <property type="project" value="UniProtKB-SubCell"/>
</dbReference>
<dbReference type="Pfam" id="PF00528">
    <property type="entry name" value="BPD_transp_1"/>
    <property type="match status" value="2"/>
</dbReference>
<protein>
    <recommendedName>
        <fullName evidence="3">Phosphate transport system permease protein PstA</fullName>
    </recommendedName>
    <alternativeName>
        <fullName evidence="4">Phosphate transport system permease protein PstC</fullName>
    </alternativeName>
</protein>
<accession>S4Y558</accession>
<dbReference type="Proteomes" id="UP000014803">
    <property type="component" value="Chromosome"/>
</dbReference>
<sequence length="597" mass="62950">MSSDMLARRILMLLATSSVGFLALMTVFIFREGAPFIARIGLFGFLSTDWHPTAGIYGIALMIVGSAVVTLGALLLGVPLGLACAIVLAEMARPRLRALLKPAIEVLAGIPSVVYGFMGIVALLPWIRLHLGGAGASALAGAVILGIMILPTIIGISVDVLCAVPRAYREGALALGATEWQTIVRVVLPAARSGLVAAVILGMGRAVGETMAVIMVAGNSVQMPRSPLDSVRTLTANIALEMGYAAGEHRAALFATGVVLFLIIMALNTTANLARGRKKARSHRRAVSAMLERFAAFRAARKAAPRGPDGASSGARPRKVHPRTVQAAARVLLWSMMAATLLVLLVIVGFVLERGIPHLSWTFLLTAPSDSGRSGGIFPMFVGTLAVTSLAVLLATPLGLGTAIFLTEYTREGRLTRLLRFGAECLAGVPSILFGLFGFVFFVVTLGLGWSILAAGLTLAFMILPTVIRTSEEAIKAVPRVHREVSLSLGASKWQTIVRVVLPSAIPGIVTGVILGVGRSISETAAVIFTAGSSLPRAVPTSLFDGTRTLSVHFYQLAREAISADNAYATAALLVLSILAINVAAYALMDRFMRRYR</sequence>
<feature type="transmembrane region" description="Helical" evidence="11">
    <location>
        <begin position="331"/>
        <end position="352"/>
    </location>
</feature>
<dbReference type="InterPro" id="IPR011864">
    <property type="entry name" value="Phosphate_PstC"/>
</dbReference>
<evidence type="ECO:0000256" key="8">
    <source>
        <dbReference type="ARBA" id="ARBA00022692"/>
    </source>
</evidence>
<dbReference type="InterPro" id="IPR005672">
    <property type="entry name" value="Phosphate_PstA"/>
</dbReference>
<keyword evidence="8 11" id="KW-0812">Transmembrane</keyword>
<organism evidence="13 14">
    <name type="scientific">Sorangium cellulosum So0157-2</name>
    <dbReference type="NCBI Taxonomy" id="1254432"/>
    <lineage>
        <taxon>Bacteria</taxon>
        <taxon>Pseudomonadati</taxon>
        <taxon>Myxococcota</taxon>
        <taxon>Polyangia</taxon>
        <taxon>Polyangiales</taxon>
        <taxon>Polyangiaceae</taxon>
        <taxon>Sorangium</taxon>
    </lineage>
</organism>
<dbReference type="STRING" id="1254432.SCE1572_36880"/>
<feature type="transmembrane region" description="Helical" evidence="11">
    <location>
        <begin position="55"/>
        <end position="88"/>
    </location>
</feature>
<evidence type="ECO:0000313" key="13">
    <source>
        <dbReference type="EMBL" id="AGP39581.1"/>
    </source>
</evidence>
<dbReference type="PROSITE" id="PS50928">
    <property type="entry name" value="ABC_TM1"/>
    <property type="match status" value="2"/>
</dbReference>
<keyword evidence="9 11" id="KW-1133">Transmembrane helix</keyword>
<dbReference type="Gene3D" id="1.10.3720.10">
    <property type="entry name" value="MetI-like"/>
    <property type="match status" value="2"/>
</dbReference>
<feature type="transmembrane region" description="Helical" evidence="11">
    <location>
        <begin position="377"/>
        <end position="406"/>
    </location>
</feature>
<keyword evidence="6" id="KW-1003">Cell membrane</keyword>
<feature type="transmembrane region" description="Helical" evidence="11">
    <location>
        <begin position="108"/>
        <end position="127"/>
    </location>
</feature>
<feature type="transmembrane region" description="Helical" evidence="11">
    <location>
        <begin position="448"/>
        <end position="468"/>
    </location>
</feature>
<comment type="subcellular location">
    <subcellularLocation>
        <location evidence="1">Cell membrane</location>
        <topology evidence="1">Multi-pass membrane protein</topology>
    </subcellularLocation>
</comment>
<dbReference type="KEGG" id="scu:SCE1572_36880"/>
<dbReference type="InterPro" id="IPR051124">
    <property type="entry name" value="Phosphate_Transport_Permease"/>
</dbReference>
<evidence type="ECO:0000256" key="6">
    <source>
        <dbReference type="ARBA" id="ARBA00022475"/>
    </source>
</evidence>
<evidence type="ECO:0000256" key="5">
    <source>
        <dbReference type="ARBA" id="ARBA00022448"/>
    </source>
</evidence>
<dbReference type="CDD" id="cd06261">
    <property type="entry name" value="TM_PBP2"/>
    <property type="match status" value="2"/>
</dbReference>
<evidence type="ECO:0000313" key="14">
    <source>
        <dbReference type="Proteomes" id="UP000014803"/>
    </source>
</evidence>
<feature type="domain" description="ABC transmembrane type-1" evidence="12">
    <location>
        <begin position="381"/>
        <end position="585"/>
    </location>
</feature>
<feature type="transmembrane region" description="Helical" evidence="11">
    <location>
        <begin position="139"/>
        <end position="164"/>
    </location>
</feature>
<evidence type="ECO:0000256" key="2">
    <source>
        <dbReference type="ARBA" id="ARBA00007069"/>
    </source>
</evidence>
<dbReference type="PATRIC" id="fig|1254432.3.peg.8355"/>
<dbReference type="NCBIfam" id="TIGR02138">
    <property type="entry name" value="phosphate_pstC"/>
    <property type="match status" value="1"/>
</dbReference>
<keyword evidence="10 11" id="KW-0472">Membrane</keyword>
<dbReference type="eggNOG" id="COG0581">
    <property type="taxonomic scope" value="Bacteria"/>
</dbReference>
<evidence type="ECO:0000256" key="1">
    <source>
        <dbReference type="ARBA" id="ARBA00004651"/>
    </source>
</evidence>
<keyword evidence="7" id="KW-0592">Phosphate transport</keyword>
<name>S4Y558_SORCE</name>
<dbReference type="HOGENOM" id="CLU_023674_1_0_7"/>
<dbReference type="NCBIfam" id="TIGR00974">
    <property type="entry name" value="3a0107s02c"/>
    <property type="match status" value="1"/>
</dbReference>
<dbReference type="PANTHER" id="PTHR30425:SF1">
    <property type="entry name" value="PHOSPHATE TRANSPORT SYSTEM PERMEASE PROTEIN PSTC"/>
    <property type="match status" value="1"/>
</dbReference>
<evidence type="ECO:0000256" key="7">
    <source>
        <dbReference type="ARBA" id="ARBA00022592"/>
    </source>
</evidence>
<feature type="transmembrane region" description="Helical" evidence="11">
    <location>
        <begin position="567"/>
        <end position="589"/>
    </location>
</feature>
<keyword evidence="5" id="KW-0813">Transport</keyword>
<dbReference type="eggNOG" id="COG0573">
    <property type="taxonomic scope" value="Bacteria"/>
</dbReference>
<gene>
    <name evidence="13" type="ORF">SCE1572_36880</name>
</gene>
<evidence type="ECO:0000259" key="12">
    <source>
        <dbReference type="PROSITE" id="PS50928"/>
    </source>
</evidence>
<dbReference type="InterPro" id="IPR035906">
    <property type="entry name" value="MetI-like_sf"/>
</dbReference>
<dbReference type="GO" id="GO:0005315">
    <property type="term" value="F:phosphate transmembrane transporter activity"/>
    <property type="evidence" value="ECO:0007669"/>
    <property type="project" value="InterPro"/>
</dbReference>
<feature type="transmembrane region" description="Helical" evidence="11">
    <location>
        <begin position="251"/>
        <end position="274"/>
    </location>
</feature>
<feature type="transmembrane region" description="Helical" evidence="11">
    <location>
        <begin position="418"/>
        <end position="442"/>
    </location>
</feature>
<dbReference type="PANTHER" id="PTHR30425">
    <property type="entry name" value="PHOSPHATE TRANSPORT SYSTEM PERMEASE PROTEIN PST"/>
    <property type="match status" value="1"/>
</dbReference>
<feature type="transmembrane region" description="Helical" evidence="11">
    <location>
        <begin position="497"/>
        <end position="517"/>
    </location>
</feature>
<dbReference type="AlphaFoldDB" id="S4Y558"/>
<dbReference type="SUPFAM" id="SSF161098">
    <property type="entry name" value="MetI-like"/>
    <property type="match status" value="2"/>
</dbReference>
<evidence type="ECO:0000256" key="9">
    <source>
        <dbReference type="ARBA" id="ARBA00022989"/>
    </source>
</evidence>
<dbReference type="EMBL" id="CP003969">
    <property type="protein sequence ID" value="AGP39581.1"/>
    <property type="molecule type" value="Genomic_DNA"/>
</dbReference>
<reference evidence="13 14" key="1">
    <citation type="journal article" date="2013" name="Sci. Rep.">
        <title>Extraordinary expansion of a Sorangium cellulosum genome from an alkaline milieu.</title>
        <authorList>
            <person name="Han K."/>
            <person name="Li Z.F."/>
            <person name="Peng R."/>
            <person name="Zhu L.P."/>
            <person name="Zhou T."/>
            <person name="Wang L.G."/>
            <person name="Li S.G."/>
            <person name="Zhang X.B."/>
            <person name="Hu W."/>
            <person name="Wu Z.H."/>
            <person name="Qin N."/>
            <person name="Li Y.Z."/>
        </authorList>
    </citation>
    <scope>NUCLEOTIDE SEQUENCE [LARGE SCALE GENOMIC DNA]</scope>
    <source>
        <strain evidence="13 14">So0157-2</strain>
    </source>
</reference>
<feature type="transmembrane region" description="Helical" evidence="11">
    <location>
        <begin position="195"/>
        <end position="218"/>
    </location>
</feature>
<dbReference type="GO" id="GO:0035435">
    <property type="term" value="P:phosphate ion transmembrane transport"/>
    <property type="evidence" value="ECO:0007669"/>
    <property type="project" value="InterPro"/>
</dbReference>
<evidence type="ECO:0000256" key="10">
    <source>
        <dbReference type="ARBA" id="ARBA00023136"/>
    </source>
</evidence>
<evidence type="ECO:0000256" key="11">
    <source>
        <dbReference type="SAM" id="Phobius"/>
    </source>
</evidence>
<comment type="similarity">
    <text evidence="2">Belongs to the binding-protein-dependent transport system permease family. CysTW subfamily.</text>
</comment>
<feature type="domain" description="ABC transmembrane type-1" evidence="12">
    <location>
        <begin position="63"/>
        <end position="271"/>
    </location>
</feature>
<evidence type="ECO:0000256" key="4">
    <source>
        <dbReference type="ARBA" id="ARBA00016867"/>
    </source>
</evidence>
<proteinExistence type="inferred from homology"/>
<evidence type="ECO:0000256" key="3">
    <source>
        <dbReference type="ARBA" id="ARBA00016864"/>
    </source>
</evidence>
<dbReference type="InterPro" id="IPR000515">
    <property type="entry name" value="MetI-like"/>
</dbReference>